<dbReference type="NCBIfam" id="TIGR00231">
    <property type="entry name" value="small_GTP"/>
    <property type="match status" value="1"/>
</dbReference>
<feature type="binding site" evidence="6">
    <location>
        <position position="122"/>
    </location>
    <ligand>
        <name>(6S)-5-formyl-5,6,7,8-tetrahydrofolate</name>
        <dbReference type="ChEBI" id="CHEBI:57457"/>
    </ligand>
</feature>
<feature type="binding site" evidence="6">
    <location>
        <begin position="272"/>
        <end position="275"/>
    </location>
    <ligand>
        <name>GTP</name>
        <dbReference type="ChEBI" id="CHEBI:37565"/>
    </ligand>
</feature>
<keyword evidence="2 6" id="KW-0819">tRNA processing</keyword>
<comment type="function">
    <text evidence="6">Exhibits a very high intrinsic GTPase hydrolysis rate. Involved in the addition of a carboxymethylaminomethyl (cmnm) group at the wobble position (U34) of certain tRNAs, forming tRNA-cmnm(5)s(2)U34.</text>
</comment>
<evidence type="ECO:0000313" key="10">
    <source>
        <dbReference type="Proteomes" id="UP000266796"/>
    </source>
</evidence>
<dbReference type="Gene3D" id="1.20.120.430">
    <property type="entry name" value="tRNA modification GTPase MnmE domain 2"/>
    <property type="match status" value="1"/>
</dbReference>
<evidence type="ECO:0000259" key="8">
    <source>
        <dbReference type="PROSITE" id="PS51709"/>
    </source>
</evidence>
<dbReference type="Gene3D" id="3.30.1360.120">
    <property type="entry name" value="Probable tRNA modification gtpase trme, domain 1"/>
    <property type="match status" value="1"/>
</dbReference>
<dbReference type="InterPro" id="IPR004520">
    <property type="entry name" value="GTPase_MnmE"/>
</dbReference>
<protein>
    <recommendedName>
        <fullName evidence="6">tRNA modification GTPase MnmE</fullName>
        <ecNumber evidence="6">3.6.-.-</ecNumber>
    </recommendedName>
</protein>
<reference evidence="9 10" key="1">
    <citation type="journal article" date="2018" name="Parasitology">
        <title>The reduced genome of Candidatus Kinetoplastibacterium sorsogonicusi, the endosymbiont of Kentomonas sorsogonicus (Trypanosomatidae): loss of the haem-synthesis pathway.</title>
        <authorList>
            <person name="Silva F.M."/>
            <person name="Kostygov A.Y."/>
            <person name="Spodareva V.V."/>
            <person name="Butenko A."/>
            <person name="Tossou R."/>
            <person name="Lukes J."/>
            <person name="Yurchenko V."/>
            <person name="Alves J.M.P."/>
        </authorList>
    </citation>
    <scope>NUCLEOTIDE SEQUENCE [LARGE SCALE GENOMIC DNA]</scope>
    <source>
        <strain evidence="9 10">MF-08</strain>
    </source>
</reference>
<keyword evidence="6 9" id="KW-0378">Hydrolase</keyword>
<dbReference type="NCBIfam" id="TIGR00450">
    <property type="entry name" value="mnmE_trmE_thdF"/>
    <property type="match status" value="1"/>
</dbReference>
<dbReference type="OrthoDB" id="9805918at2"/>
<keyword evidence="4 6" id="KW-0630">Potassium</keyword>
<dbReference type="GO" id="GO:0003924">
    <property type="term" value="F:GTPase activity"/>
    <property type="evidence" value="ECO:0007669"/>
    <property type="project" value="UniProtKB-UniRule"/>
</dbReference>
<dbReference type="GO" id="GO:0046872">
    <property type="term" value="F:metal ion binding"/>
    <property type="evidence" value="ECO:0007669"/>
    <property type="project" value="UniProtKB-KW"/>
</dbReference>
<dbReference type="InterPro" id="IPR027368">
    <property type="entry name" value="MnmE_dom2"/>
</dbReference>
<comment type="subcellular location">
    <subcellularLocation>
        <location evidence="6">Cytoplasm</location>
    </subcellularLocation>
</comment>
<dbReference type="PROSITE" id="PS51709">
    <property type="entry name" value="G_TRME"/>
    <property type="match status" value="1"/>
</dbReference>
<evidence type="ECO:0000256" key="3">
    <source>
        <dbReference type="ARBA" id="ARBA00022741"/>
    </source>
</evidence>
<dbReference type="GO" id="GO:0030488">
    <property type="term" value="P:tRNA methylation"/>
    <property type="evidence" value="ECO:0007669"/>
    <property type="project" value="TreeGrafter"/>
</dbReference>
<comment type="caution">
    <text evidence="6">Lacks conserved residue(s) required for the propagation of feature annotation.</text>
</comment>
<feature type="binding site" evidence="6">
    <location>
        <position position="23"/>
    </location>
    <ligand>
        <name>(6S)-5-formyl-5,6,7,8-tetrahydrofolate</name>
        <dbReference type="ChEBI" id="CHEBI:57457"/>
    </ligand>
</feature>
<dbReference type="InterPro" id="IPR031168">
    <property type="entry name" value="G_TrmE"/>
</dbReference>
<dbReference type="GO" id="GO:0002098">
    <property type="term" value="P:tRNA wobble uridine modification"/>
    <property type="evidence" value="ECO:0007669"/>
    <property type="project" value="TreeGrafter"/>
</dbReference>
<keyword evidence="10" id="KW-1185">Reference proteome</keyword>
<organism evidence="9 10">
    <name type="scientific">Candidatus Kinetoplastidibacterium kentomonadis</name>
    <dbReference type="NCBI Taxonomy" id="1576550"/>
    <lineage>
        <taxon>Bacteria</taxon>
        <taxon>Pseudomonadati</taxon>
        <taxon>Pseudomonadota</taxon>
        <taxon>Betaproteobacteria</taxon>
        <taxon>Candidatus Kinetoplastidibacterium</taxon>
    </lineage>
</organism>
<dbReference type="InterPro" id="IPR025867">
    <property type="entry name" value="MnmE_helical"/>
</dbReference>
<dbReference type="AlphaFoldDB" id="A0A3S7JAW6"/>
<feature type="binding site" evidence="6">
    <location>
        <position position="253"/>
    </location>
    <ligand>
        <name>Mg(2+)</name>
        <dbReference type="ChEBI" id="CHEBI:18420"/>
    </ligand>
</feature>
<evidence type="ECO:0000256" key="4">
    <source>
        <dbReference type="ARBA" id="ARBA00022958"/>
    </source>
</evidence>
<dbReference type="Pfam" id="PF10396">
    <property type="entry name" value="TrmE_N"/>
    <property type="match status" value="1"/>
</dbReference>
<proteinExistence type="inferred from homology"/>
<dbReference type="CDD" id="cd04164">
    <property type="entry name" value="trmE"/>
    <property type="match status" value="1"/>
</dbReference>
<feature type="binding site" evidence="6">
    <location>
        <position position="451"/>
    </location>
    <ligand>
        <name>(6S)-5-formyl-5,6,7,8-tetrahydrofolate</name>
        <dbReference type="ChEBI" id="CHEBI:57457"/>
    </ligand>
</feature>
<dbReference type="Pfam" id="PF01926">
    <property type="entry name" value="MMR_HSR1"/>
    <property type="match status" value="1"/>
</dbReference>
<dbReference type="InterPro" id="IPR006073">
    <property type="entry name" value="GTP-bd"/>
</dbReference>
<dbReference type="GO" id="GO:0005525">
    <property type="term" value="F:GTP binding"/>
    <property type="evidence" value="ECO:0007669"/>
    <property type="project" value="UniProtKB-UniRule"/>
</dbReference>
<evidence type="ECO:0000256" key="2">
    <source>
        <dbReference type="ARBA" id="ARBA00022694"/>
    </source>
</evidence>
<dbReference type="InterPro" id="IPR005225">
    <property type="entry name" value="Small_GTP-bd"/>
</dbReference>
<dbReference type="GO" id="GO:0005829">
    <property type="term" value="C:cytosol"/>
    <property type="evidence" value="ECO:0007669"/>
    <property type="project" value="TreeGrafter"/>
</dbReference>
<accession>A0A3S7JAW6</accession>
<comment type="similarity">
    <text evidence="1 6 7">Belongs to the TRAFAC class TrmE-Era-EngA-EngB-Septin-like GTPase superfamily. TrmE GTPase family.</text>
</comment>
<dbReference type="RefSeq" id="WP_108674201.1">
    <property type="nucleotide sequence ID" value="NZ_CP025628.1"/>
</dbReference>
<dbReference type="Proteomes" id="UP000266796">
    <property type="component" value="Chromosome"/>
</dbReference>
<evidence type="ECO:0000256" key="7">
    <source>
        <dbReference type="RuleBase" id="RU003313"/>
    </source>
</evidence>
<comment type="subunit">
    <text evidence="6">Homodimer. Heterotetramer of two MnmE and two MnmG subunits.</text>
</comment>
<keyword evidence="6" id="KW-0479">Metal-binding</keyword>
<evidence type="ECO:0000256" key="6">
    <source>
        <dbReference type="HAMAP-Rule" id="MF_00379"/>
    </source>
</evidence>
<dbReference type="Gene3D" id="3.40.50.300">
    <property type="entry name" value="P-loop containing nucleotide triphosphate hydrolases"/>
    <property type="match status" value="1"/>
</dbReference>
<feature type="binding site" evidence="6">
    <location>
        <position position="79"/>
    </location>
    <ligand>
        <name>(6S)-5-formyl-5,6,7,8-tetrahydrofolate</name>
        <dbReference type="ChEBI" id="CHEBI:57457"/>
    </ligand>
</feature>
<feature type="binding site" evidence="6">
    <location>
        <begin position="228"/>
        <end position="233"/>
    </location>
    <ligand>
        <name>GTP</name>
        <dbReference type="ChEBI" id="CHEBI:37565"/>
    </ligand>
</feature>
<comment type="cofactor">
    <cofactor evidence="6">
        <name>K(+)</name>
        <dbReference type="ChEBI" id="CHEBI:29103"/>
    </cofactor>
    <text evidence="6">Binds 1 potassium ion per subunit.</text>
</comment>
<dbReference type="PANTHER" id="PTHR42714">
    <property type="entry name" value="TRNA MODIFICATION GTPASE GTPBP3"/>
    <property type="match status" value="1"/>
</dbReference>
<dbReference type="CDD" id="cd14858">
    <property type="entry name" value="TrmE_N"/>
    <property type="match status" value="1"/>
</dbReference>
<keyword evidence="5 6" id="KW-0342">GTP-binding</keyword>
<gene>
    <name evidence="6 9" type="primary">mnmE</name>
    <name evidence="6" type="synonym">trmE</name>
    <name evidence="9" type="ORF">CKSOR_00716</name>
</gene>
<evidence type="ECO:0000256" key="1">
    <source>
        <dbReference type="ARBA" id="ARBA00011043"/>
    </source>
</evidence>
<dbReference type="EMBL" id="CP025628">
    <property type="protein sequence ID" value="AWD32813.1"/>
    <property type="molecule type" value="Genomic_DNA"/>
</dbReference>
<dbReference type="PANTHER" id="PTHR42714:SF2">
    <property type="entry name" value="TRNA MODIFICATION GTPASE GTPBP3, MITOCHONDRIAL"/>
    <property type="match status" value="1"/>
</dbReference>
<dbReference type="InterPro" id="IPR018948">
    <property type="entry name" value="GTP-bd_TrmE_N"/>
</dbReference>
<dbReference type="SUPFAM" id="SSF116878">
    <property type="entry name" value="TrmE connector domain"/>
    <property type="match status" value="1"/>
</dbReference>
<feature type="binding site" evidence="6">
    <location>
        <position position="232"/>
    </location>
    <ligand>
        <name>Mg(2+)</name>
        <dbReference type="ChEBI" id="CHEBI:18420"/>
    </ligand>
</feature>
<dbReference type="InterPro" id="IPR027266">
    <property type="entry name" value="TrmE/GcvT-like"/>
</dbReference>
<feature type="binding site" evidence="6">
    <location>
        <begin position="247"/>
        <end position="253"/>
    </location>
    <ligand>
        <name>GTP</name>
        <dbReference type="ChEBI" id="CHEBI:37565"/>
    </ligand>
</feature>
<keyword evidence="6" id="KW-0460">Magnesium</keyword>
<keyword evidence="3 6" id="KW-0547">Nucleotide-binding</keyword>
<evidence type="ECO:0000313" key="9">
    <source>
        <dbReference type="EMBL" id="AWD32813.1"/>
    </source>
</evidence>
<sequence>MNNNDNIVAIATANGKGSIGVIRISGPNLINIIGHIFKQELYPRKVYYLPFLDKNEIIDRGIVIFFKAPNSYTGEDVLELQCHGGIYVTRLILECLLKNKIELNLRLADPGEFTKRAFLNGKIDLTQAEAISDLINAKSKIAVKSANISLSGKFSYILDNIQKNLINIQVIMEANLDFSEEEIEYLNIDKILNNILEIKKEIKGLIHKSKFSFKIREGINVALIGKPNVGKSSLLNKLIDEEVAIVTPFAGTTRDVITKTIYIDGFQINLMDTAGIHDTKDPVEKIGIKRSMLAIKKADIILNIHDIKNINNINLKETIKLPKYKTINVFNKIDLIKTNLNFNIKPNKYNLYVSVKKSIGLEDIKNRITQIANEKDQEEIPWLARKRHVECLKNTIYHLDNAYNNLIKKDNFLELSAEEIRLAQNNINAITGKFTNEDLLGEIFSSFCIGK</sequence>
<dbReference type="InterPro" id="IPR027417">
    <property type="entry name" value="P-loop_NTPase"/>
</dbReference>
<evidence type="ECO:0000256" key="5">
    <source>
        <dbReference type="ARBA" id="ARBA00023134"/>
    </source>
</evidence>
<keyword evidence="6" id="KW-0963">Cytoplasm</keyword>
<feature type="domain" description="TrmE-type G" evidence="8">
    <location>
        <begin position="218"/>
        <end position="373"/>
    </location>
</feature>
<name>A0A3S7JAW6_9PROT</name>
<dbReference type="HAMAP" id="MF_00379">
    <property type="entry name" value="GTPase_MnmE"/>
    <property type="match status" value="1"/>
</dbReference>
<dbReference type="Pfam" id="PF12631">
    <property type="entry name" value="MnmE_helical"/>
    <property type="match status" value="1"/>
</dbReference>
<dbReference type="KEGG" id="kso:CKSOR_00716"/>
<dbReference type="EC" id="3.6.-.-" evidence="6"/>
<dbReference type="SUPFAM" id="SSF52540">
    <property type="entry name" value="P-loop containing nucleoside triphosphate hydrolases"/>
    <property type="match status" value="1"/>
</dbReference>
<dbReference type="NCBIfam" id="NF003661">
    <property type="entry name" value="PRK05291.1-3"/>
    <property type="match status" value="1"/>
</dbReference>